<name>A0ABN6BH17_9PSED</name>
<reference evidence="1" key="1">
    <citation type="submission" date="2020-05" db="EMBL/GenBank/DDBJ databases">
        <title>Complete genome sequence of Pseudomonas sp. Sm006.</title>
        <authorList>
            <person name="Takeuchi K."/>
            <person name="Someya N."/>
        </authorList>
    </citation>
    <scope>NUCLEOTIDE SEQUENCE</scope>
    <source>
        <strain evidence="1">Sm006</strain>
    </source>
</reference>
<gene>
    <name evidence="1" type="ORF">PSm6_00140</name>
</gene>
<protein>
    <submittedName>
        <fullName evidence="1">Uncharacterized protein</fullName>
    </submittedName>
</protein>
<evidence type="ECO:0000313" key="1">
    <source>
        <dbReference type="EMBL" id="BCD83607.1"/>
    </source>
</evidence>
<dbReference type="EMBL" id="AP023081">
    <property type="protein sequence ID" value="BCD83607.1"/>
    <property type="molecule type" value="Genomic_DNA"/>
</dbReference>
<accession>A0ABN6BH17</accession>
<evidence type="ECO:0000313" key="2">
    <source>
        <dbReference type="Proteomes" id="UP001064896"/>
    </source>
</evidence>
<organism evidence="1 2">
    <name type="scientific">Pseudomonas solani</name>
    <dbReference type="NCBI Taxonomy" id="2731552"/>
    <lineage>
        <taxon>Bacteria</taxon>
        <taxon>Pseudomonadati</taxon>
        <taxon>Pseudomonadota</taxon>
        <taxon>Gammaproteobacteria</taxon>
        <taxon>Pseudomonadales</taxon>
        <taxon>Pseudomonadaceae</taxon>
        <taxon>Pseudomonas</taxon>
    </lineage>
</organism>
<sequence>MGAAVAMRVDWFRVIADLRRCGFCAQAVADVAGVGKATVIGWKQGAEPSHATGERLISFWSNSTGYARELLPMTEIEMSAFRARA</sequence>
<dbReference type="Proteomes" id="UP001064896">
    <property type="component" value="Chromosome"/>
</dbReference>
<proteinExistence type="predicted"/>
<keyword evidence="2" id="KW-1185">Reference proteome</keyword>